<evidence type="ECO:0000313" key="2">
    <source>
        <dbReference type="EMBL" id="KKZ71020.1"/>
    </source>
</evidence>
<evidence type="ECO:0000256" key="1">
    <source>
        <dbReference type="SAM" id="MobiDB-lite"/>
    </source>
</evidence>
<gene>
    <name evidence="2" type="ORF">VO63_25825</name>
</gene>
<sequence length="685" mass="72221">MANLHYEILTDPGQLQVSGKGKDEESPGAVHIVVSNPSASSVTLYELEVAVPFGNGKTHLTAHVDRIRARLGASTLSSSVGLSENWNGTTGTYRLEALSGVRLRKGEVLVIELTDFPVSSEEGLVRLSVAEDSHGRGPRADHLVTLSLLKHAPRVPRNFRADNTLLGPAEQVTLRWDGPEDLDYKIQGPVGSPQPVQQTSGAWHWSPKQGEEPKRDATYVLIATPKSPHQPGYYLTTTVHLRNPEFESVTATGGLSTPWVKGIRHEGRIEFTDAGAKVLDDQRAPGTVEAKAALAETVLATAGVTTPWVKGTDHEGRIRFTDRGAEILDTQQALGAAAADSATVNTLTAQVVTASSATVDTLAAHTMTADSGTVSSLAAQAVTADTAVVRTGVSTPWVMGTDHEGRIHFTDQGAEILGSGQAPGTVAAATADVDSVRTGLVRGRDGGAGWVRFPADGITVGHGDGGDLGVVTAERVRVTGVNTTWVGDVDGGKGWIEFPRSGANVRRDGAQEWGTVAADKADLNGVNTAWVQGRTTADGWIEFPADGLNVFQGTGDRQWGIVAAGTADLNDVITHRARVKERLHLEGGLTVDGVLETQDGPPRLIVHGRLDAEGDVLASGTVTAAGDLTTKGILRVFGESRLRGKVNANGHLSVRNGESWILHTNDGKVAIQGDLRVHGAFRSDS</sequence>
<organism evidence="2 3">
    <name type="scientific">Streptomyces showdoensis</name>
    <dbReference type="NCBI Taxonomy" id="68268"/>
    <lineage>
        <taxon>Bacteria</taxon>
        <taxon>Bacillati</taxon>
        <taxon>Actinomycetota</taxon>
        <taxon>Actinomycetes</taxon>
        <taxon>Kitasatosporales</taxon>
        <taxon>Streptomycetaceae</taxon>
        <taxon>Streptomyces</taxon>
    </lineage>
</organism>
<accession>A0A2P2GHM2</accession>
<feature type="region of interest" description="Disordered" evidence="1">
    <location>
        <begin position="192"/>
        <end position="211"/>
    </location>
</feature>
<proteinExistence type="predicted"/>
<keyword evidence="3" id="KW-1185">Reference proteome</keyword>
<dbReference type="AlphaFoldDB" id="A0A2P2GHM2"/>
<evidence type="ECO:0000313" key="3">
    <source>
        <dbReference type="Proteomes" id="UP000265325"/>
    </source>
</evidence>
<protein>
    <submittedName>
        <fullName evidence="2">Uncharacterized protein</fullName>
    </submittedName>
</protein>
<dbReference type="Proteomes" id="UP000265325">
    <property type="component" value="Unassembled WGS sequence"/>
</dbReference>
<dbReference type="OrthoDB" id="3511944at2"/>
<dbReference type="EMBL" id="LAQS01000045">
    <property type="protein sequence ID" value="KKZ71020.1"/>
    <property type="molecule type" value="Genomic_DNA"/>
</dbReference>
<comment type="caution">
    <text evidence="2">The sequence shown here is derived from an EMBL/GenBank/DDBJ whole genome shotgun (WGS) entry which is preliminary data.</text>
</comment>
<reference evidence="2 3" key="1">
    <citation type="submission" date="2015-05" db="EMBL/GenBank/DDBJ databases">
        <title>Draft Genome assembly of Streptomyces showdoensis.</title>
        <authorList>
            <person name="Thapa K.K."/>
            <person name="Metsa-Ketela M."/>
        </authorList>
    </citation>
    <scope>NUCLEOTIDE SEQUENCE [LARGE SCALE GENOMIC DNA]</scope>
    <source>
        <strain evidence="2 3">ATCC 15227</strain>
    </source>
</reference>
<dbReference type="RefSeq" id="WP_046910388.1">
    <property type="nucleotide sequence ID" value="NZ_BAAAXG010000024.1"/>
</dbReference>
<name>A0A2P2GHM2_STREW</name>